<proteinExistence type="predicted"/>
<evidence type="ECO:0000313" key="2">
    <source>
        <dbReference type="Proteomes" id="UP001059617"/>
    </source>
</evidence>
<evidence type="ECO:0000313" key="1">
    <source>
        <dbReference type="EMBL" id="UWP80558.1"/>
    </source>
</evidence>
<dbReference type="EMBL" id="CP073720">
    <property type="protein sequence ID" value="UWP80558.1"/>
    <property type="molecule type" value="Genomic_DNA"/>
</dbReference>
<accession>A0ABY5VS32</accession>
<dbReference type="RefSeq" id="WP_259858320.1">
    <property type="nucleotide sequence ID" value="NZ_BAAAST010000043.1"/>
</dbReference>
<name>A0ABY5VS32_9ACTN</name>
<sequence length="64" mass="6748">MGIEGDGRVVSIALERAIKVARVLESVAISLHRIGFMLSIAIGGARQPAGPGERMRYVTEGAGR</sequence>
<reference evidence="1" key="1">
    <citation type="submission" date="2021-04" db="EMBL/GenBank/DDBJ databases">
        <authorList>
            <person name="Hartkoorn R.C."/>
            <person name="Beaudoing E."/>
            <person name="Hot D."/>
        </authorList>
    </citation>
    <scope>NUCLEOTIDE SEQUENCE</scope>
    <source>
        <strain evidence="1">NRRL B-16292</strain>
    </source>
</reference>
<gene>
    <name evidence="1" type="ORF">Dfulv_36130</name>
</gene>
<protein>
    <submittedName>
        <fullName evidence="1">Uncharacterized protein</fullName>
    </submittedName>
</protein>
<organism evidence="1 2">
    <name type="scientific">Dactylosporangium fulvum</name>
    <dbReference type="NCBI Taxonomy" id="53359"/>
    <lineage>
        <taxon>Bacteria</taxon>
        <taxon>Bacillati</taxon>
        <taxon>Actinomycetota</taxon>
        <taxon>Actinomycetes</taxon>
        <taxon>Micromonosporales</taxon>
        <taxon>Micromonosporaceae</taxon>
        <taxon>Dactylosporangium</taxon>
    </lineage>
</organism>
<reference evidence="1" key="2">
    <citation type="submission" date="2022-09" db="EMBL/GenBank/DDBJ databases">
        <title>Biosynthetic gene clusters of Dactylosporangioum fulvum.</title>
        <authorList>
            <person name="Caradec T."/>
        </authorList>
    </citation>
    <scope>NUCLEOTIDE SEQUENCE</scope>
    <source>
        <strain evidence="1">NRRL B-16292</strain>
    </source>
</reference>
<dbReference type="Proteomes" id="UP001059617">
    <property type="component" value="Chromosome"/>
</dbReference>
<keyword evidence="2" id="KW-1185">Reference proteome</keyword>